<evidence type="ECO:0000313" key="10">
    <source>
        <dbReference type="WBParaSite" id="PSU_v2.g18128.t1"/>
    </source>
</evidence>
<reference evidence="10" key="1">
    <citation type="submission" date="2022-11" db="UniProtKB">
        <authorList>
            <consortium name="WormBaseParasite"/>
        </authorList>
    </citation>
    <scope>IDENTIFICATION</scope>
</reference>
<dbReference type="Proteomes" id="UP000887577">
    <property type="component" value="Unplaced"/>
</dbReference>
<accession>A0A914YFA7</accession>
<dbReference type="PIRSF" id="PIRSF005461">
    <property type="entry name" value="23S_rRNA_mtase"/>
    <property type="match status" value="1"/>
</dbReference>
<dbReference type="HAMAP" id="MF_01547">
    <property type="entry name" value="RNA_methyltr_E"/>
    <property type="match status" value="1"/>
</dbReference>
<proteinExistence type="inferred from homology"/>
<dbReference type="SUPFAM" id="SSF53335">
    <property type="entry name" value="S-adenosyl-L-methionine-dependent methyltransferases"/>
    <property type="match status" value="1"/>
</dbReference>
<evidence type="ECO:0000256" key="7">
    <source>
        <dbReference type="PIRSR" id="PIRSR005461-1"/>
    </source>
</evidence>
<comment type="similarity">
    <text evidence="1">Belongs to the class I-like SAM-binding methyltransferase superfamily. RNA methyltransferase RlmE family.</text>
</comment>
<evidence type="ECO:0000313" key="9">
    <source>
        <dbReference type="Proteomes" id="UP000887577"/>
    </source>
</evidence>
<name>A0A914YFA7_9BILA</name>
<keyword evidence="9" id="KW-1185">Reference proteome</keyword>
<organism evidence="9 10">
    <name type="scientific">Panagrolaimus superbus</name>
    <dbReference type="NCBI Taxonomy" id="310955"/>
    <lineage>
        <taxon>Eukaryota</taxon>
        <taxon>Metazoa</taxon>
        <taxon>Ecdysozoa</taxon>
        <taxon>Nematoda</taxon>
        <taxon>Chromadorea</taxon>
        <taxon>Rhabditida</taxon>
        <taxon>Tylenchina</taxon>
        <taxon>Panagrolaimomorpha</taxon>
        <taxon>Panagrolaimoidea</taxon>
        <taxon>Panagrolaimidae</taxon>
        <taxon>Panagrolaimus</taxon>
    </lineage>
</organism>
<dbReference type="InterPro" id="IPR015507">
    <property type="entry name" value="rRNA-MeTfrase_E"/>
</dbReference>
<keyword evidence="3" id="KW-0489">Methyltransferase</keyword>
<dbReference type="InterPro" id="IPR029063">
    <property type="entry name" value="SAM-dependent_MTases_sf"/>
</dbReference>
<evidence type="ECO:0000256" key="2">
    <source>
        <dbReference type="ARBA" id="ARBA00022552"/>
    </source>
</evidence>
<dbReference type="GO" id="GO:0005739">
    <property type="term" value="C:mitochondrion"/>
    <property type="evidence" value="ECO:0007669"/>
    <property type="project" value="TreeGrafter"/>
</dbReference>
<evidence type="ECO:0000256" key="1">
    <source>
        <dbReference type="ARBA" id="ARBA00009258"/>
    </source>
</evidence>
<dbReference type="WBParaSite" id="PSU_v2.g18128.t1">
    <property type="protein sequence ID" value="PSU_v2.g18128.t1"/>
    <property type="gene ID" value="PSU_v2.g18128"/>
</dbReference>
<feature type="domain" description="Ribosomal RNA methyltransferase FtsJ" evidence="8">
    <location>
        <begin position="51"/>
        <end position="250"/>
    </location>
</feature>
<evidence type="ECO:0000256" key="4">
    <source>
        <dbReference type="ARBA" id="ARBA00022679"/>
    </source>
</evidence>
<keyword evidence="2" id="KW-0698">rRNA processing</keyword>
<dbReference type="InterPro" id="IPR002877">
    <property type="entry name" value="RNA_MeTrfase_FtsJ_dom"/>
</dbReference>
<evidence type="ECO:0000256" key="3">
    <source>
        <dbReference type="ARBA" id="ARBA00022603"/>
    </source>
</evidence>
<protein>
    <recommendedName>
        <fullName evidence="6">rRNA methyltransferase 2, mitochondrial</fullName>
    </recommendedName>
</protein>
<dbReference type="GO" id="GO:0008650">
    <property type="term" value="F:rRNA (uridine-2'-O-)-methyltransferase activity"/>
    <property type="evidence" value="ECO:0007669"/>
    <property type="project" value="TreeGrafter"/>
</dbReference>
<dbReference type="InterPro" id="IPR050082">
    <property type="entry name" value="RNA_methyltr_RlmE"/>
</dbReference>
<sequence>MFNYCNIKKISSCCLKICRHGSRSSRKQGVEDYLKRQANDYYSRLAKEHSYRARSAFKLLAINENHKIIYPGDVVVDIGAAPGSWSQVAAELVYGGPPIQTDPLGHNPANQDKGYVLGVDIQPIVSLPRIDFIGQGDITRRSTHERIRKMLNGRSVDAIISDMAPNPTGNSFTDHLRIIELCRLLLHLSVKQSPAVLPLKHNTRFLCKIFDGELTNDFVKELQQYFKKVISVKPLASRDTSSEKYLLAKNPIL</sequence>
<dbReference type="PANTHER" id="PTHR10920">
    <property type="entry name" value="RIBOSOMAL RNA METHYLTRANSFERASE"/>
    <property type="match status" value="1"/>
</dbReference>
<dbReference type="Gene3D" id="3.40.50.150">
    <property type="entry name" value="Vaccinia Virus protein VP39"/>
    <property type="match status" value="1"/>
</dbReference>
<dbReference type="Pfam" id="PF01728">
    <property type="entry name" value="FtsJ"/>
    <property type="match status" value="1"/>
</dbReference>
<dbReference type="PANTHER" id="PTHR10920:SF18">
    <property type="entry name" value="RRNA METHYLTRANSFERASE 2, MITOCHONDRIAL"/>
    <property type="match status" value="1"/>
</dbReference>
<evidence type="ECO:0000256" key="5">
    <source>
        <dbReference type="ARBA" id="ARBA00022691"/>
    </source>
</evidence>
<feature type="active site" description="Proton acceptor" evidence="7">
    <location>
        <position position="208"/>
    </location>
</feature>
<evidence type="ECO:0000259" key="8">
    <source>
        <dbReference type="Pfam" id="PF01728"/>
    </source>
</evidence>
<keyword evidence="4" id="KW-0808">Transferase</keyword>
<evidence type="ECO:0000256" key="6">
    <source>
        <dbReference type="ARBA" id="ARBA00041184"/>
    </source>
</evidence>
<dbReference type="AlphaFoldDB" id="A0A914YFA7"/>
<keyword evidence="5 7" id="KW-0949">S-adenosyl-L-methionine</keyword>